<accession>A0A417Z108</accession>
<dbReference type="Pfam" id="PF13028">
    <property type="entry name" value="DUF3889"/>
    <property type="match status" value="1"/>
</dbReference>
<dbReference type="AlphaFoldDB" id="A0A417Z108"/>
<dbReference type="Proteomes" id="UP000284416">
    <property type="component" value="Unassembled WGS sequence"/>
</dbReference>
<gene>
    <name evidence="1" type="ORF">D1B31_01315</name>
</gene>
<name>A0A417Z108_9BACI</name>
<reference evidence="1 2" key="1">
    <citation type="journal article" date="2017" name="Int. J. Syst. Evol. Microbiol.">
        <title>Bacillus notoginsengisoli sp. nov., a novel bacterium isolated from the rhizosphere of Panax notoginseng.</title>
        <authorList>
            <person name="Zhang M.Y."/>
            <person name="Cheng J."/>
            <person name="Cai Y."/>
            <person name="Zhang T.Y."/>
            <person name="Wu Y.Y."/>
            <person name="Manikprabhu D."/>
            <person name="Li W.J."/>
            <person name="Zhang Y.X."/>
        </authorList>
    </citation>
    <scope>NUCLEOTIDE SEQUENCE [LARGE SCALE GENOMIC DNA]</scope>
    <source>
        <strain evidence="1 2">JCM 30743</strain>
    </source>
</reference>
<evidence type="ECO:0000313" key="1">
    <source>
        <dbReference type="EMBL" id="RHW43604.1"/>
    </source>
</evidence>
<dbReference type="OrthoDB" id="2377048at2"/>
<organism evidence="1 2">
    <name type="scientific">Neobacillus notoginsengisoli</name>
    <dbReference type="NCBI Taxonomy" id="1578198"/>
    <lineage>
        <taxon>Bacteria</taxon>
        <taxon>Bacillati</taxon>
        <taxon>Bacillota</taxon>
        <taxon>Bacilli</taxon>
        <taxon>Bacillales</taxon>
        <taxon>Bacillaceae</taxon>
        <taxon>Neobacillus</taxon>
    </lineage>
</organism>
<dbReference type="EMBL" id="QWEG01000001">
    <property type="protein sequence ID" value="RHW43604.1"/>
    <property type="molecule type" value="Genomic_DNA"/>
</dbReference>
<keyword evidence="2" id="KW-1185">Reference proteome</keyword>
<proteinExistence type="predicted"/>
<comment type="caution">
    <text evidence="1">The sequence shown here is derived from an EMBL/GenBank/DDBJ whole genome shotgun (WGS) entry which is preliminary data.</text>
</comment>
<dbReference type="InterPro" id="IPR024987">
    <property type="entry name" value="DUF3889"/>
</dbReference>
<protein>
    <submittedName>
        <fullName evidence="1">DUF3889 domain-containing protein</fullName>
    </submittedName>
</protein>
<sequence length="110" mass="12863">MLICLSIILIFGSKQFFLLNFIGTSYAQQTPIPKYAKWSQIALLETKEKYPQAKIVDYLHIGRDKGENTSEEKFKLWLKQNNKEFGVSVTIIFDNKTEQMIDVKLRETTR</sequence>
<dbReference type="Gene3D" id="3.10.450.390">
    <property type="entry name" value="Protein of unknown function DUF3889"/>
    <property type="match status" value="1"/>
</dbReference>
<evidence type="ECO:0000313" key="2">
    <source>
        <dbReference type="Proteomes" id="UP000284416"/>
    </source>
</evidence>